<dbReference type="InterPro" id="IPR036511">
    <property type="entry name" value="TGT-like_sf"/>
</dbReference>
<feature type="binding site" evidence="4">
    <location>
        <position position="217"/>
    </location>
    <ligand>
        <name>substrate</name>
    </ligand>
</feature>
<dbReference type="RefSeq" id="WP_265425848.1">
    <property type="nucleotide sequence ID" value="NZ_JAPFPW010000018.1"/>
</dbReference>
<dbReference type="Pfam" id="PF01702">
    <property type="entry name" value="TGT"/>
    <property type="match status" value="1"/>
</dbReference>
<sequence length="372" mass="42274">MAQKDIQFTMLAKDKSGARRGEFTTHHGSVQTPAFMPVGTAGYVHSTPAKDVEESGSQVLLANTYHLSLGDRLASVKYVGGLHRFMGWNQTILTDSGGFQVFSLPDRVISDEGVTFSYEEEGERVQLTPERSMEIQRDLGADIVMAFDECVSHTADRKYVEESLALTTAWARRCRASALQEHQFLFGIVQGGIYDDLRRKSAKEITSIPFDGFAIGGVSVGEGFDLMRRVVSVTAPCLPEDLPRYLMGVGLPEDILEAVHQGMDMFDCVIPTRYARQGTLFTRMGKLRIKNKNFRKDRYPLDTHCSCYTCRTFSRMVLRYLFFSGDPLAETLATIHNLTFYQDLMTDIRVAIEENRFESFKREWLERYRKNR</sequence>
<keyword evidence="4" id="KW-0862">Zinc</keyword>
<feature type="domain" description="tRNA-guanine(15) transglycosylase-like" evidence="5">
    <location>
        <begin position="16"/>
        <end position="369"/>
    </location>
</feature>
<feature type="binding site" evidence="4">
    <location>
        <position position="336"/>
    </location>
    <ligand>
        <name>Zn(2+)</name>
        <dbReference type="ChEBI" id="CHEBI:29105"/>
    </ligand>
</feature>
<keyword evidence="3 4" id="KW-0819">tRNA processing</keyword>
<comment type="pathway">
    <text evidence="4">tRNA modification; tRNA-queuosine biosynthesis.</text>
</comment>
<dbReference type="NCBIfam" id="TIGR00449">
    <property type="entry name" value="tgt_general"/>
    <property type="match status" value="1"/>
</dbReference>
<dbReference type="HAMAP" id="MF_00168">
    <property type="entry name" value="Q_tRNA_Tgt"/>
    <property type="match status" value="1"/>
</dbReference>
<feature type="binding site" evidence="4">
    <location>
        <position position="305"/>
    </location>
    <ligand>
        <name>Zn(2+)</name>
        <dbReference type="ChEBI" id="CHEBI:29105"/>
    </ligand>
</feature>
<feature type="binding site" evidence="4">
    <location>
        <begin position="95"/>
        <end position="99"/>
    </location>
    <ligand>
        <name>substrate</name>
    </ligand>
</feature>
<evidence type="ECO:0000313" key="7">
    <source>
        <dbReference type="Proteomes" id="UP001209681"/>
    </source>
</evidence>
<dbReference type="GO" id="GO:0016757">
    <property type="term" value="F:glycosyltransferase activity"/>
    <property type="evidence" value="ECO:0007669"/>
    <property type="project" value="UniProtKB-KW"/>
</dbReference>
<feature type="region of interest" description="RNA binding; important for wobble base 34 recognition" evidence="4">
    <location>
        <begin position="272"/>
        <end position="276"/>
    </location>
</feature>
<dbReference type="SUPFAM" id="SSF51713">
    <property type="entry name" value="tRNA-guanine transglycosylase"/>
    <property type="match status" value="1"/>
</dbReference>
<feature type="binding site" evidence="4">
    <location>
        <position position="310"/>
    </location>
    <ligand>
        <name>Zn(2+)</name>
        <dbReference type="ChEBI" id="CHEBI:29105"/>
    </ligand>
</feature>
<reference evidence="6 7" key="1">
    <citation type="submission" date="2022-11" db="EMBL/GenBank/DDBJ databases">
        <title>Desulfobotulus tamanensis H1 sp. nov. - anaerobic, alkaliphilic, sulphate reducing bacterium isolated from terrestrial mud volcano.</title>
        <authorList>
            <person name="Frolova A."/>
            <person name="Merkel A.Y."/>
            <person name="Slobodkin A.I."/>
        </authorList>
    </citation>
    <scope>NUCLEOTIDE SEQUENCE [LARGE SCALE GENOMIC DNA]</scope>
    <source>
        <strain evidence="6 7">H1</strain>
    </source>
</reference>
<evidence type="ECO:0000256" key="2">
    <source>
        <dbReference type="ARBA" id="ARBA00022679"/>
    </source>
</evidence>
<evidence type="ECO:0000256" key="4">
    <source>
        <dbReference type="HAMAP-Rule" id="MF_00168"/>
    </source>
</evidence>
<feature type="binding site" evidence="4">
    <location>
        <position position="148"/>
    </location>
    <ligand>
        <name>substrate</name>
    </ligand>
</feature>
<feature type="active site" description="Nucleophile" evidence="4">
    <location>
        <position position="267"/>
    </location>
</feature>
<evidence type="ECO:0000256" key="1">
    <source>
        <dbReference type="ARBA" id="ARBA00022676"/>
    </source>
</evidence>
<dbReference type="PANTHER" id="PTHR46499">
    <property type="entry name" value="QUEUINE TRNA-RIBOSYLTRANSFERASE"/>
    <property type="match status" value="1"/>
</dbReference>
<dbReference type="NCBIfam" id="TIGR00430">
    <property type="entry name" value="Q_tRNA_tgt"/>
    <property type="match status" value="1"/>
</dbReference>
<comment type="cofactor">
    <cofactor evidence="4">
        <name>Zn(2+)</name>
        <dbReference type="ChEBI" id="CHEBI:29105"/>
    </cofactor>
    <text evidence="4">Binds 1 zinc ion per subunit.</text>
</comment>
<evidence type="ECO:0000259" key="5">
    <source>
        <dbReference type="Pfam" id="PF01702"/>
    </source>
</evidence>
<feature type="binding site" evidence="4">
    <location>
        <position position="307"/>
    </location>
    <ligand>
        <name>Zn(2+)</name>
        <dbReference type="ChEBI" id="CHEBI:29105"/>
    </ligand>
</feature>
<protein>
    <recommendedName>
        <fullName evidence="4">Queuine tRNA-ribosyltransferase</fullName>
        <ecNumber evidence="4">2.4.2.29</ecNumber>
    </recommendedName>
    <alternativeName>
        <fullName evidence="4">Guanine insertion enzyme</fullName>
    </alternativeName>
    <alternativeName>
        <fullName evidence="4">tRNA-guanine transglycosylase</fullName>
    </alternativeName>
</protein>
<dbReference type="InterPro" id="IPR002616">
    <property type="entry name" value="tRNA_ribo_trans-like"/>
</dbReference>
<dbReference type="PANTHER" id="PTHR46499:SF1">
    <property type="entry name" value="QUEUINE TRNA-RIBOSYLTRANSFERASE"/>
    <property type="match status" value="1"/>
</dbReference>
<comment type="subunit">
    <text evidence="4">Homodimer. Within each dimer, one monomer is responsible for RNA recognition and catalysis, while the other monomer binds to the replacement base PreQ1.</text>
</comment>
<dbReference type="InterPro" id="IPR004803">
    <property type="entry name" value="TGT"/>
</dbReference>
<dbReference type="Gene3D" id="3.20.20.105">
    <property type="entry name" value="Queuine tRNA-ribosyltransferase-like"/>
    <property type="match status" value="1"/>
</dbReference>
<gene>
    <name evidence="4 6" type="primary">tgt</name>
    <name evidence="6" type="ORF">OOT00_13165</name>
</gene>
<feature type="active site" description="Proton acceptor" evidence="4">
    <location>
        <position position="95"/>
    </location>
</feature>
<keyword evidence="1 4" id="KW-0328">Glycosyltransferase</keyword>
<comment type="caution">
    <text evidence="6">The sequence shown here is derived from an EMBL/GenBank/DDBJ whole genome shotgun (WGS) entry which is preliminary data.</text>
</comment>
<comment type="similarity">
    <text evidence="4">Belongs to the queuine tRNA-ribosyltransferase family.</text>
</comment>
<dbReference type="InterPro" id="IPR050076">
    <property type="entry name" value="ArchSynthase1/Queuine_TRR"/>
</dbReference>
<evidence type="ECO:0000256" key="3">
    <source>
        <dbReference type="ARBA" id="ARBA00022694"/>
    </source>
</evidence>
<comment type="catalytic activity">
    <reaction evidence="4">
        <text>7-aminomethyl-7-carbaguanine + guanosine(34) in tRNA = 7-aminomethyl-7-carbaguanosine(34) in tRNA + guanine</text>
        <dbReference type="Rhea" id="RHEA:24104"/>
        <dbReference type="Rhea" id="RHEA-COMP:10341"/>
        <dbReference type="Rhea" id="RHEA-COMP:10342"/>
        <dbReference type="ChEBI" id="CHEBI:16235"/>
        <dbReference type="ChEBI" id="CHEBI:58703"/>
        <dbReference type="ChEBI" id="CHEBI:74269"/>
        <dbReference type="ChEBI" id="CHEBI:82833"/>
        <dbReference type="EC" id="2.4.2.29"/>
    </reaction>
</comment>
<feature type="binding site" evidence="4">
    <location>
        <position position="190"/>
    </location>
    <ligand>
        <name>substrate</name>
    </ligand>
</feature>
<evidence type="ECO:0000313" key="6">
    <source>
        <dbReference type="EMBL" id="MCW7754935.1"/>
    </source>
</evidence>
<dbReference type="Proteomes" id="UP001209681">
    <property type="component" value="Unassembled WGS sequence"/>
</dbReference>
<proteinExistence type="inferred from homology"/>
<keyword evidence="4" id="KW-0479">Metal-binding</keyword>
<keyword evidence="4" id="KW-0671">Queuosine biosynthesis</keyword>
<keyword evidence="2 4" id="KW-0808">Transferase</keyword>
<keyword evidence="7" id="KW-1185">Reference proteome</keyword>
<feature type="region of interest" description="RNA binding" evidence="4">
    <location>
        <begin position="248"/>
        <end position="254"/>
    </location>
</feature>
<comment type="function">
    <text evidence="4">Catalyzes the base-exchange of a guanine (G) residue with the queuine precursor 7-aminomethyl-7-deazaguanine (PreQ1) at position 34 (anticodon wobble position) in tRNAs with GU(N) anticodons (tRNA-Asp, -Asn, -His and -Tyr). Catalysis occurs through a double-displacement mechanism. The nucleophile active site attacks the C1' of nucleotide 34 to detach the guanine base from the RNA, forming a covalent enzyme-RNA intermediate. The proton acceptor active site deprotonates the incoming PreQ1, allowing a nucleophilic attack on the C1' of the ribose to form the product. After dissociation, two additional enzymatic reactions on the tRNA convert PreQ1 to queuine (Q), resulting in the hypermodified nucleoside queuosine (7-(((4,5-cis-dihydroxy-2-cyclopenten-1-yl)amino)methyl)-7-deazaguanosine).</text>
</comment>
<organism evidence="6 7">
    <name type="scientific">Desulfobotulus pelophilus</name>
    <dbReference type="NCBI Taxonomy" id="2823377"/>
    <lineage>
        <taxon>Bacteria</taxon>
        <taxon>Pseudomonadati</taxon>
        <taxon>Thermodesulfobacteriota</taxon>
        <taxon>Desulfobacteria</taxon>
        <taxon>Desulfobacterales</taxon>
        <taxon>Desulfobacteraceae</taxon>
        <taxon>Desulfobotulus</taxon>
    </lineage>
</organism>
<dbReference type="EC" id="2.4.2.29" evidence="4"/>
<accession>A0ABT3NBY7</accession>
<name>A0ABT3NBY7_9BACT</name>
<dbReference type="EMBL" id="JAPFPW010000018">
    <property type="protein sequence ID" value="MCW7754935.1"/>
    <property type="molecule type" value="Genomic_DNA"/>
</dbReference>